<dbReference type="Proteomes" id="UP000264217">
    <property type="component" value="Unassembled WGS sequence"/>
</dbReference>
<gene>
    <name evidence="2" type="ORF">D0C36_08915</name>
</gene>
<accession>A0A372NZT2</accession>
<dbReference type="AlphaFoldDB" id="A0A372NZT2"/>
<reference evidence="2 3" key="1">
    <citation type="submission" date="2018-08" db="EMBL/GenBank/DDBJ databases">
        <title>Mucilaginibacter sp. MYSH2.</title>
        <authorList>
            <person name="Seo T."/>
        </authorList>
    </citation>
    <scope>NUCLEOTIDE SEQUENCE [LARGE SCALE GENOMIC DNA]</scope>
    <source>
        <strain evidence="2 3">MYSH2</strain>
    </source>
</reference>
<dbReference type="Gene3D" id="2.40.128.720">
    <property type="match status" value="1"/>
</dbReference>
<dbReference type="PROSITE" id="PS51257">
    <property type="entry name" value="PROKAR_LIPOPROTEIN"/>
    <property type="match status" value="1"/>
</dbReference>
<dbReference type="OrthoDB" id="701654at2"/>
<evidence type="ECO:0008006" key="4">
    <source>
        <dbReference type="Google" id="ProtNLM"/>
    </source>
</evidence>
<organism evidence="2 3">
    <name type="scientific">Mucilaginibacter conchicola</name>
    <dbReference type="NCBI Taxonomy" id="2303333"/>
    <lineage>
        <taxon>Bacteria</taxon>
        <taxon>Pseudomonadati</taxon>
        <taxon>Bacteroidota</taxon>
        <taxon>Sphingobacteriia</taxon>
        <taxon>Sphingobacteriales</taxon>
        <taxon>Sphingobacteriaceae</taxon>
        <taxon>Mucilaginibacter</taxon>
    </lineage>
</organism>
<keyword evidence="1" id="KW-0732">Signal</keyword>
<proteinExistence type="predicted"/>
<comment type="caution">
    <text evidence="2">The sequence shown here is derived from an EMBL/GenBank/DDBJ whole genome shotgun (WGS) entry which is preliminary data.</text>
</comment>
<evidence type="ECO:0000313" key="2">
    <source>
        <dbReference type="EMBL" id="RFZ95620.1"/>
    </source>
</evidence>
<dbReference type="EMBL" id="QWDC01000001">
    <property type="protein sequence ID" value="RFZ95620.1"/>
    <property type="molecule type" value="Genomic_DNA"/>
</dbReference>
<name>A0A372NZT2_9SPHI</name>
<feature type="chain" id="PRO_5016953367" description="DUF4595 domain-containing protein" evidence="1">
    <location>
        <begin position="22"/>
        <end position="263"/>
    </location>
</feature>
<evidence type="ECO:0000313" key="3">
    <source>
        <dbReference type="Proteomes" id="UP000264217"/>
    </source>
</evidence>
<sequence>MNTITKNVAVAILSAVALLTASCVKENTAGPQPVKHQILKIEQGADFTTTFAYNANNLVGKVTTLQNGLSITANLTYNSDKKVIATSLKNLDLKYVYAEGKLSKVEFYTPAPENKLSFYNDLSYQNGKVTEQKGFAWLQNAASPDYKIVYTYNAAGDVATQQQFNWSTVANAYVAAGRSAFEYDNKPNPLTAIQGVNYTFFNAAPAHNIKKETVFNANGEQVAQHSYIYTYDADGYPLTATKKTTTADNPNVVATLIKFIYKN</sequence>
<feature type="signal peptide" evidence="1">
    <location>
        <begin position="1"/>
        <end position="21"/>
    </location>
</feature>
<dbReference type="RefSeq" id="WP_117391170.1">
    <property type="nucleotide sequence ID" value="NZ_QWDC01000001.1"/>
</dbReference>
<evidence type="ECO:0000256" key="1">
    <source>
        <dbReference type="SAM" id="SignalP"/>
    </source>
</evidence>
<protein>
    <recommendedName>
        <fullName evidence="4">DUF4595 domain-containing protein</fullName>
    </recommendedName>
</protein>
<keyword evidence="3" id="KW-1185">Reference proteome</keyword>